<comment type="similarity">
    <text evidence="1">Belongs to the peptidase S10 family.</text>
</comment>
<dbReference type="AlphaFoldDB" id="A0AAD8JZ59"/>
<dbReference type="Gene3D" id="3.40.50.1820">
    <property type="entry name" value="alpha/beta hydrolase"/>
    <property type="match status" value="1"/>
</dbReference>
<keyword evidence="3" id="KW-1185">Reference proteome</keyword>
<name>A0AAD8JZ59_TARER</name>
<organism evidence="2 3">
    <name type="scientific">Tagetes erecta</name>
    <name type="common">African marigold</name>
    <dbReference type="NCBI Taxonomy" id="13708"/>
    <lineage>
        <taxon>Eukaryota</taxon>
        <taxon>Viridiplantae</taxon>
        <taxon>Streptophyta</taxon>
        <taxon>Embryophyta</taxon>
        <taxon>Tracheophyta</taxon>
        <taxon>Spermatophyta</taxon>
        <taxon>Magnoliopsida</taxon>
        <taxon>eudicotyledons</taxon>
        <taxon>Gunneridae</taxon>
        <taxon>Pentapetalae</taxon>
        <taxon>asterids</taxon>
        <taxon>campanulids</taxon>
        <taxon>Asterales</taxon>
        <taxon>Asteraceae</taxon>
        <taxon>Asteroideae</taxon>
        <taxon>Heliantheae alliance</taxon>
        <taxon>Tageteae</taxon>
        <taxon>Tagetes</taxon>
    </lineage>
</organism>
<accession>A0AAD8JZ59</accession>
<evidence type="ECO:0008006" key="4">
    <source>
        <dbReference type="Google" id="ProtNLM"/>
    </source>
</evidence>
<dbReference type="PANTHER" id="PTHR11802:SF385">
    <property type="entry name" value="SINAPOYLGLUCOSE--SINAPOYLGLUCOSE O-SINAPOYLTRANSFERASE"/>
    <property type="match status" value="1"/>
</dbReference>
<evidence type="ECO:0000256" key="1">
    <source>
        <dbReference type="ARBA" id="ARBA00009431"/>
    </source>
</evidence>
<dbReference type="GO" id="GO:0016747">
    <property type="term" value="F:acyltransferase activity, transferring groups other than amino-acyl groups"/>
    <property type="evidence" value="ECO:0007669"/>
    <property type="project" value="TreeGrafter"/>
</dbReference>
<dbReference type="GO" id="GO:0006508">
    <property type="term" value="P:proteolysis"/>
    <property type="evidence" value="ECO:0007669"/>
    <property type="project" value="InterPro"/>
</dbReference>
<dbReference type="Proteomes" id="UP001229421">
    <property type="component" value="Unassembled WGS sequence"/>
</dbReference>
<dbReference type="InterPro" id="IPR001563">
    <property type="entry name" value="Peptidase_S10"/>
</dbReference>
<evidence type="ECO:0000313" key="3">
    <source>
        <dbReference type="Proteomes" id="UP001229421"/>
    </source>
</evidence>
<dbReference type="GO" id="GO:0019748">
    <property type="term" value="P:secondary metabolic process"/>
    <property type="evidence" value="ECO:0007669"/>
    <property type="project" value="TreeGrafter"/>
</dbReference>
<protein>
    <recommendedName>
        <fullName evidence="4">Peptidase S10, serine carboxypeptidase, Alpha/Beta hydrolase fold protein</fullName>
    </recommendedName>
</protein>
<dbReference type="PRINTS" id="PR00724">
    <property type="entry name" value="CRBOXYPTASEC"/>
</dbReference>
<reference evidence="2" key="1">
    <citation type="journal article" date="2023" name="bioRxiv">
        <title>Improved chromosome-level genome assembly for marigold (Tagetes erecta).</title>
        <authorList>
            <person name="Jiang F."/>
            <person name="Yuan L."/>
            <person name="Wang S."/>
            <person name="Wang H."/>
            <person name="Xu D."/>
            <person name="Wang A."/>
            <person name="Fan W."/>
        </authorList>
    </citation>
    <scope>NUCLEOTIDE SEQUENCE</scope>
    <source>
        <strain evidence="2">WSJ</strain>
        <tissue evidence="2">Leaf</tissue>
    </source>
</reference>
<dbReference type="Pfam" id="PF00450">
    <property type="entry name" value="Peptidase_S10"/>
    <property type="match status" value="1"/>
</dbReference>
<dbReference type="PANTHER" id="PTHR11802">
    <property type="entry name" value="SERINE PROTEASE FAMILY S10 SERINE CARBOXYPEPTIDASE"/>
    <property type="match status" value="1"/>
</dbReference>
<gene>
    <name evidence="2" type="ORF">QVD17_35304</name>
</gene>
<dbReference type="EMBL" id="JAUHHV010000009">
    <property type="protein sequence ID" value="KAK1413529.1"/>
    <property type="molecule type" value="Genomic_DNA"/>
</dbReference>
<dbReference type="SUPFAM" id="SSF53474">
    <property type="entry name" value="alpha/beta-Hydrolases"/>
    <property type="match status" value="1"/>
</dbReference>
<comment type="caution">
    <text evidence="2">The sequence shown here is derived from an EMBL/GenBank/DDBJ whole genome shotgun (WGS) entry which is preliminary data.</text>
</comment>
<proteinExistence type="inferred from homology"/>
<sequence length="416" mass="46724">MLAGKNPNCCYLGVGEKEDVQLFYYFIESTKNSKEDPLIFHFPGGPGASGLLAVLSEIGPLRINSDNLTLTLNPNAWTQIASIVFVDMPAGAGFSYAETEEGWISSDTILVDYSKDFIKKFLNDHPKFLQHPLYISGISYSGIIIPKVALELYEGNEHGGDQQSINIQGYILCSPLTDKFMDFNSRVEYAHRMALISDDIFKSAIDNCNGNYVELKSANSACRNSLERYEECTSRINAENILDPYCDEKDPTLDCEIEVIATSNWVNKEVVQQALNIRQGKVGYVETINYTLHYVQGKIDQDYFSYDIFSSYSDHKKLSTKNCQALIFSGDHDMVFPYVGVEQWIVSLNLQVESPWKPFYVDDQVGGYVARYAQNNYSLTYATVKGAGHSVSYYKPQETSVLLQGLFSSQTYSSDS</sequence>
<evidence type="ECO:0000313" key="2">
    <source>
        <dbReference type="EMBL" id="KAK1413529.1"/>
    </source>
</evidence>
<dbReference type="InterPro" id="IPR029058">
    <property type="entry name" value="AB_hydrolase_fold"/>
</dbReference>
<dbReference type="GO" id="GO:0004185">
    <property type="term" value="F:serine-type carboxypeptidase activity"/>
    <property type="evidence" value="ECO:0007669"/>
    <property type="project" value="InterPro"/>
</dbReference>